<evidence type="ECO:0000313" key="2">
    <source>
        <dbReference type="EMBL" id="KAJ1156608.1"/>
    </source>
</evidence>
<feature type="region of interest" description="Disordered" evidence="1">
    <location>
        <begin position="1"/>
        <end position="35"/>
    </location>
</feature>
<dbReference type="Proteomes" id="UP001066276">
    <property type="component" value="Chromosome 5"/>
</dbReference>
<reference evidence="2" key="1">
    <citation type="journal article" date="2022" name="bioRxiv">
        <title>Sequencing and chromosome-scale assembly of the giantPleurodeles waltlgenome.</title>
        <authorList>
            <person name="Brown T."/>
            <person name="Elewa A."/>
            <person name="Iarovenko S."/>
            <person name="Subramanian E."/>
            <person name="Araus A.J."/>
            <person name="Petzold A."/>
            <person name="Susuki M."/>
            <person name="Suzuki K.-i.T."/>
            <person name="Hayashi T."/>
            <person name="Toyoda A."/>
            <person name="Oliveira C."/>
            <person name="Osipova E."/>
            <person name="Leigh N.D."/>
            <person name="Simon A."/>
            <person name="Yun M.H."/>
        </authorList>
    </citation>
    <scope>NUCLEOTIDE SEQUENCE</scope>
    <source>
        <strain evidence="2">20211129_DDA</strain>
        <tissue evidence="2">Liver</tissue>
    </source>
</reference>
<keyword evidence="3" id="KW-1185">Reference proteome</keyword>
<comment type="caution">
    <text evidence="2">The sequence shown here is derived from an EMBL/GenBank/DDBJ whole genome shotgun (WGS) entry which is preliminary data.</text>
</comment>
<evidence type="ECO:0000256" key="1">
    <source>
        <dbReference type="SAM" id="MobiDB-lite"/>
    </source>
</evidence>
<dbReference type="EMBL" id="JANPWB010000009">
    <property type="protein sequence ID" value="KAJ1156608.1"/>
    <property type="molecule type" value="Genomic_DNA"/>
</dbReference>
<gene>
    <name evidence="2" type="ORF">NDU88_009326</name>
</gene>
<name>A0AAV7RXA8_PLEWA</name>
<feature type="compositionally biased region" description="Polar residues" evidence="1">
    <location>
        <begin position="1"/>
        <end position="10"/>
    </location>
</feature>
<evidence type="ECO:0000313" key="3">
    <source>
        <dbReference type="Proteomes" id="UP001066276"/>
    </source>
</evidence>
<sequence length="74" mass="7507">MGVRSRSTGPDSLGPSSLPRLATATSGGATGPISAQLGVSRCGRHLFFRISRIAARARGLGSSLAHCTKPSRGS</sequence>
<proteinExistence type="predicted"/>
<accession>A0AAV7RXA8</accession>
<protein>
    <submittedName>
        <fullName evidence="2">Uncharacterized protein</fullName>
    </submittedName>
</protein>
<dbReference type="AlphaFoldDB" id="A0AAV7RXA8"/>
<organism evidence="2 3">
    <name type="scientific">Pleurodeles waltl</name>
    <name type="common">Iberian ribbed newt</name>
    <dbReference type="NCBI Taxonomy" id="8319"/>
    <lineage>
        <taxon>Eukaryota</taxon>
        <taxon>Metazoa</taxon>
        <taxon>Chordata</taxon>
        <taxon>Craniata</taxon>
        <taxon>Vertebrata</taxon>
        <taxon>Euteleostomi</taxon>
        <taxon>Amphibia</taxon>
        <taxon>Batrachia</taxon>
        <taxon>Caudata</taxon>
        <taxon>Salamandroidea</taxon>
        <taxon>Salamandridae</taxon>
        <taxon>Pleurodelinae</taxon>
        <taxon>Pleurodeles</taxon>
    </lineage>
</organism>